<accession>A0ABR2VW37</accession>
<keyword evidence="1" id="KW-0378">Hydrolase</keyword>
<name>A0ABR2VW37_9FUNG</name>
<evidence type="ECO:0000313" key="1">
    <source>
        <dbReference type="EMBL" id="KAK9704204.1"/>
    </source>
</evidence>
<organism evidence="1 2">
    <name type="scientific">Basidiobolus ranarum</name>
    <dbReference type="NCBI Taxonomy" id="34480"/>
    <lineage>
        <taxon>Eukaryota</taxon>
        <taxon>Fungi</taxon>
        <taxon>Fungi incertae sedis</taxon>
        <taxon>Zoopagomycota</taxon>
        <taxon>Entomophthoromycotina</taxon>
        <taxon>Basidiobolomycetes</taxon>
        <taxon>Basidiobolales</taxon>
        <taxon>Basidiobolaceae</taxon>
        <taxon>Basidiobolus</taxon>
    </lineage>
</organism>
<dbReference type="EMBL" id="JASJQH010007578">
    <property type="protein sequence ID" value="KAK9704204.1"/>
    <property type="molecule type" value="Genomic_DNA"/>
</dbReference>
<keyword evidence="2" id="KW-1185">Reference proteome</keyword>
<protein>
    <submittedName>
        <fullName evidence="1">Inositol-1,4,5-trisphosphate 5-phosphatase 1</fullName>
        <ecNumber evidence="1">3.1.3.36</ecNumber>
    </submittedName>
</protein>
<dbReference type="EC" id="3.1.3.36" evidence="1"/>
<dbReference type="Proteomes" id="UP001479436">
    <property type="component" value="Unassembled WGS sequence"/>
</dbReference>
<sequence>MQANIFIRPSPRSIAIWPTQVSHRETSHLLIIKLRDLHGSEEAKCSVEMISEDLWDPEGYLRLDCGPVYGCLGLISAYNDILLGFVTKHQMLNEIQPGETIHRVRDIGFLSLANGRYDEMFGNEHYSSDQENISTFQPYHEL</sequence>
<gene>
    <name evidence="1" type="primary">syj1_1</name>
    <name evidence="1" type="ORF">K7432_010327</name>
</gene>
<proteinExistence type="predicted"/>
<comment type="caution">
    <text evidence="1">The sequence shown here is derived from an EMBL/GenBank/DDBJ whole genome shotgun (WGS) entry which is preliminary data.</text>
</comment>
<evidence type="ECO:0000313" key="2">
    <source>
        <dbReference type="Proteomes" id="UP001479436"/>
    </source>
</evidence>
<dbReference type="GO" id="GO:0004439">
    <property type="term" value="F:phosphatidylinositol-4,5-bisphosphate 5-phosphatase activity"/>
    <property type="evidence" value="ECO:0007669"/>
    <property type="project" value="UniProtKB-EC"/>
</dbReference>
<reference evidence="1 2" key="1">
    <citation type="submission" date="2023-04" db="EMBL/GenBank/DDBJ databases">
        <title>Genome of Basidiobolus ranarum AG-B5.</title>
        <authorList>
            <person name="Stajich J.E."/>
            <person name="Carter-House D."/>
            <person name="Gryganskyi A."/>
        </authorList>
    </citation>
    <scope>NUCLEOTIDE SEQUENCE [LARGE SCALE GENOMIC DNA]</scope>
    <source>
        <strain evidence="1 2">AG-B5</strain>
    </source>
</reference>
<feature type="non-terminal residue" evidence="1">
    <location>
        <position position="142"/>
    </location>
</feature>